<dbReference type="SUPFAM" id="SSF50129">
    <property type="entry name" value="GroES-like"/>
    <property type="match status" value="1"/>
</dbReference>
<dbReference type="InterPro" id="IPR020843">
    <property type="entry name" value="ER"/>
</dbReference>
<dbReference type="PANTHER" id="PTHR44154:SF1">
    <property type="entry name" value="QUINONE OXIDOREDUCTASE"/>
    <property type="match status" value="1"/>
</dbReference>
<dbReference type="InterPro" id="IPR036291">
    <property type="entry name" value="NAD(P)-bd_dom_sf"/>
</dbReference>
<dbReference type="Pfam" id="PF08240">
    <property type="entry name" value="ADH_N"/>
    <property type="match status" value="1"/>
</dbReference>
<dbReference type="InterPro" id="IPR011032">
    <property type="entry name" value="GroES-like_sf"/>
</dbReference>
<evidence type="ECO:0000259" key="2">
    <source>
        <dbReference type="SMART" id="SM00829"/>
    </source>
</evidence>
<dbReference type="SUPFAM" id="SSF51735">
    <property type="entry name" value="NAD(P)-binding Rossmann-fold domains"/>
    <property type="match status" value="1"/>
</dbReference>
<protein>
    <submittedName>
        <fullName evidence="3">Zinc-binding dehydrogenase</fullName>
    </submittedName>
</protein>
<comment type="caution">
    <text evidence="3">The sequence shown here is derived from an EMBL/GenBank/DDBJ whole genome shotgun (WGS) entry which is preliminary data.</text>
</comment>
<dbReference type="Proteomes" id="UP001589834">
    <property type="component" value="Unassembled WGS sequence"/>
</dbReference>
<proteinExistence type="predicted"/>
<sequence length="321" mass="33870">MFAVYASQAKPDDPLSALAVGERPAPDVPPGHVAVNVRAASLNMHDVWTLRGVGIRAEQFPMILGMDGAGVTDDGREVVIHAVIPSPGWRGDETLDPRRSMLTESYQGTFADRVVVPEANVLPKPAALSFSEAACMGTAWLTAYRMLFVKSGLRPGQTMLVQGASGGVPTALVQLGRAAGLQVWVTGRSEAKRALALELGAHAAFESGARLPDRVDGVFDSVGRQTWSHSLRALKPGGVLVTCGATTGDATAGELQRVFFLQLRILGSTMGTRSELADLLSFCVQAGIHPRIGAELPMTEAAQAFQLMMAGETGGKVVLTR</sequence>
<evidence type="ECO:0000313" key="4">
    <source>
        <dbReference type="Proteomes" id="UP001589834"/>
    </source>
</evidence>
<dbReference type="PANTHER" id="PTHR44154">
    <property type="entry name" value="QUINONE OXIDOREDUCTASE"/>
    <property type="match status" value="1"/>
</dbReference>
<dbReference type="SMART" id="SM00829">
    <property type="entry name" value="PKS_ER"/>
    <property type="match status" value="1"/>
</dbReference>
<keyword evidence="4" id="KW-1185">Reference proteome</keyword>
<keyword evidence="1" id="KW-0521">NADP</keyword>
<evidence type="ECO:0000313" key="3">
    <source>
        <dbReference type="EMBL" id="MFC0594476.1"/>
    </source>
</evidence>
<dbReference type="InterPro" id="IPR051603">
    <property type="entry name" value="Zinc-ADH_QOR/CCCR"/>
</dbReference>
<dbReference type="Pfam" id="PF00107">
    <property type="entry name" value="ADH_zinc_N"/>
    <property type="match status" value="1"/>
</dbReference>
<gene>
    <name evidence="3" type="ORF">ACFFGG_18145</name>
</gene>
<organism evidence="3 4">
    <name type="scientific">Ottowia pentelensis</name>
    <dbReference type="NCBI Taxonomy" id="511108"/>
    <lineage>
        <taxon>Bacteria</taxon>
        <taxon>Pseudomonadati</taxon>
        <taxon>Pseudomonadota</taxon>
        <taxon>Betaproteobacteria</taxon>
        <taxon>Burkholderiales</taxon>
        <taxon>Comamonadaceae</taxon>
        <taxon>Ottowia</taxon>
    </lineage>
</organism>
<evidence type="ECO:0000256" key="1">
    <source>
        <dbReference type="ARBA" id="ARBA00022857"/>
    </source>
</evidence>
<dbReference type="InterPro" id="IPR013149">
    <property type="entry name" value="ADH-like_C"/>
</dbReference>
<name>A0ABV6PX96_9BURK</name>
<dbReference type="Gene3D" id="3.40.50.720">
    <property type="entry name" value="NAD(P)-binding Rossmann-like Domain"/>
    <property type="match status" value="1"/>
</dbReference>
<feature type="domain" description="Enoyl reductase (ER)" evidence="2">
    <location>
        <begin position="13"/>
        <end position="319"/>
    </location>
</feature>
<accession>A0ABV6PX96</accession>
<dbReference type="EMBL" id="JBHLTN010000044">
    <property type="protein sequence ID" value="MFC0594476.1"/>
    <property type="molecule type" value="Genomic_DNA"/>
</dbReference>
<reference evidence="3 4" key="1">
    <citation type="submission" date="2024-09" db="EMBL/GenBank/DDBJ databases">
        <authorList>
            <person name="Sun Q."/>
            <person name="Mori K."/>
        </authorList>
    </citation>
    <scope>NUCLEOTIDE SEQUENCE [LARGE SCALE GENOMIC DNA]</scope>
    <source>
        <strain evidence="3 4">NCAIM B.02336</strain>
    </source>
</reference>
<dbReference type="InterPro" id="IPR013154">
    <property type="entry name" value="ADH-like_N"/>
</dbReference>
<dbReference type="Gene3D" id="3.90.180.10">
    <property type="entry name" value="Medium-chain alcohol dehydrogenases, catalytic domain"/>
    <property type="match status" value="1"/>
</dbReference>
<dbReference type="RefSeq" id="WP_377485217.1">
    <property type="nucleotide sequence ID" value="NZ_JBHLTN010000044.1"/>
</dbReference>